<dbReference type="Proteomes" id="UP000277580">
    <property type="component" value="Unassembled WGS sequence"/>
</dbReference>
<keyword evidence="5" id="KW-0378">Hydrolase</keyword>
<dbReference type="Pfam" id="PF02265">
    <property type="entry name" value="S1-P1_nuclease"/>
    <property type="match status" value="1"/>
</dbReference>
<keyword evidence="4" id="KW-0255">Endonuclease</keyword>
<keyword evidence="6" id="KW-1015">Disulfide bond</keyword>
<proteinExistence type="inferred from homology"/>
<gene>
    <name evidence="10" type="ORF">P167DRAFT_562046</name>
</gene>
<feature type="chain" id="PRO_5017963517" evidence="9">
    <location>
        <begin position="20"/>
        <end position="659"/>
    </location>
</feature>
<keyword evidence="7" id="KW-0325">Glycoprotein</keyword>
<protein>
    <submittedName>
        <fullName evidence="10">Phospholipase C/P1 nuclease</fullName>
    </submittedName>
</protein>
<dbReference type="GO" id="GO:0004519">
    <property type="term" value="F:endonuclease activity"/>
    <property type="evidence" value="ECO:0007669"/>
    <property type="project" value="UniProtKB-KW"/>
</dbReference>
<dbReference type="OrthoDB" id="441446at2759"/>
<sequence length="659" mass="73558">MHPTTLLLPTALFAASASAWGMLGHRTVALLSTRYLLPDTAIFVKSLLPKPQSMVSASTWPDYYAHTPDGRYSAPWHWIDSHDNPPHTCEVNYHRDCGGQEGCIVSAIVNMTARVTNEELSFYERQMALKFIIHFLGDIHQPLHTEDLLRGGNQIPVLWGKQHTNLHHVWDSSIAEKHQGGSAVRHAVGWADTLHGEIEGGKYSGVRGEWSACVDPARAEECALVWAGEANRWMCEYVLPVTYPGGGFEGVDISGEYYEGAIEIVDVLVAKAGWRLAGYLNMIVTGRTGLEEGERAATVEAAEGEDWVGGYAASGQELKKRAMAVCNSNCLISQTPEDSTTNIPGSSPPKNSVTVFPGRSFAIRRGNHFYDPNQKTPGPLPPVPCRNPAHKLPIITRAFGPKLSEHHFSREPPERLSYALGHKMDIRDLDHHVLRHDVAFKLGVEYLSPAVHKVAHKRERLLDGLVHGVRRPRIIVPAVVISGAGGVPRWLFFVLDSMTPWTFLSKQAMEKLNIPICLDGSRAHVTISGYDQVVYPSPPNSGFEELNILGTGFMRQYNAYQTVDWRTRSAKVFINRGGMPHFSEVRMTSWTPAGNMDLQIKMMRDEEHESESEREVREAWESDTTEGMSHAEKWRRRWAGSEWESAGLFMSQDGDDWEA</sequence>
<keyword evidence="11" id="KW-1185">Reference proteome</keyword>
<accession>A0A3N4L4U2</accession>
<evidence type="ECO:0000256" key="2">
    <source>
        <dbReference type="ARBA" id="ARBA00022722"/>
    </source>
</evidence>
<dbReference type="PANTHER" id="PTHR33146:SF26">
    <property type="entry name" value="ENDONUCLEASE 4"/>
    <property type="match status" value="1"/>
</dbReference>
<organism evidence="10 11">
    <name type="scientific">Morchella conica CCBAS932</name>
    <dbReference type="NCBI Taxonomy" id="1392247"/>
    <lineage>
        <taxon>Eukaryota</taxon>
        <taxon>Fungi</taxon>
        <taxon>Dikarya</taxon>
        <taxon>Ascomycota</taxon>
        <taxon>Pezizomycotina</taxon>
        <taxon>Pezizomycetes</taxon>
        <taxon>Pezizales</taxon>
        <taxon>Morchellaceae</taxon>
        <taxon>Morchella</taxon>
    </lineage>
</organism>
<dbReference type="Gene3D" id="1.10.575.10">
    <property type="entry name" value="P1 Nuclease"/>
    <property type="match status" value="1"/>
</dbReference>
<dbReference type="GO" id="GO:0016788">
    <property type="term" value="F:hydrolase activity, acting on ester bonds"/>
    <property type="evidence" value="ECO:0007669"/>
    <property type="project" value="InterPro"/>
</dbReference>
<dbReference type="InterPro" id="IPR003154">
    <property type="entry name" value="S1/P1nuclease"/>
</dbReference>
<keyword evidence="9" id="KW-0732">Signal</keyword>
<name>A0A3N4L4U2_9PEZI</name>
<evidence type="ECO:0000256" key="8">
    <source>
        <dbReference type="SAM" id="MobiDB-lite"/>
    </source>
</evidence>
<dbReference type="STRING" id="1392247.A0A3N4L4U2"/>
<evidence type="ECO:0000256" key="9">
    <source>
        <dbReference type="SAM" id="SignalP"/>
    </source>
</evidence>
<dbReference type="GO" id="GO:0003676">
    <property type="term" value="F:nucleic acid binding"/>
    <property type="evidence" value="ECO:0007669"/>
    <property type="project" value="InterPro"/>
</dbReference>
<feature type="region of interest" description="Disordered" evidence="8">
    <location>
        <begin position="605"/>
        <end position="631"/>
    </location>
</feature>
<evidence type="ECO:0000256" key="7">
    <source>
        <dbReference type="ARBA" id="ARBA00023180"/>
    </source>
</evidence>
<dbReference type="EMBL" id="ML119108">
    <property type="protein sequence ID" value="RPB16499.1"/>
    <property type="molecule type" value="Genomic_DNA"/>
</dbReference>
<evidence type="ECO:0000256" key="1">
    <source>
        <dbReference type="ARBA" id="ARBA00009547"/>
    </source>
</evidence>
<evidence type="ECO:0000256" key="4">
    <source>
        <dbReference type="ARBA" id="ARBA00022759"/>
    </source>
</evidence>
<dbReference type="GO" id="GO:0046872">
    <property type="term" value="F:metal ion binding"/>
    <property type="evidence" value="ECO:0007669"/>
    <property type="project" value="UniProtKB-KW"/>
</dbReference>
<feature type="signal peptide" evidence="9">
    <location>
        <begin position="1"/>
        <end position="19"/>
    </location>
</feature>
<keyword evidence="2" id="KW-0540">Nuclease</keyword>
<dbReference type="PANTHER" id="PTHR33146">
    <property type="entry name" value="ENDONUCLEASE 4"/>
    <property type="match status" value="1"/>
</dbReference>
<evidence type="ECO:0000313" key="11">
    <source>
        <dbReference type="Proteomes" id="UP000277580"/>
    </source>
</evidence>
<keyword evidence="3" id="KW-0479">Metal-binding</keyword>
<dbReference type="GO" id="GO:0006308">
    <property type="term" value="P:DNA catabolic process"/>
    <property type="evidence" value="ECO:0007669"/>
    <property type="project" value="InterPro"/>
</dbReference>
<evidence type="ECO:0000256" key="5">
    <source>
        <dbReference type="ARBA" id="ARBA00022801"/>
    </source>
</evidence>
<comment type="similarity">
    <text evidence="1">Belongs to the nuclease type I family.</text>
</comment>
<dbReference type="AlphaFoldDB" id="A0A3N4L4U2"/>
<dbReference type="SUPFAM" id="SSF48537">
    <property type="entry name" value="Phospholipase C/P1 nuclease"/>
    <property type="match status" value="1"/>
</dbReference>
<evidence type="ECO:0000256" key="6">
    <source>
        <dbReference type="ARBA" id="ARBA00023157"/>
    </source>
</evidence>
<evidence type="ECO:0000256" key="3">
    <source>
        <dbReference type="ARBA" id="ARBA00022723"/>
    </source>
</evidence>
<dbReference type="InterPro" id="IPR008947">
    <property type="entry name" value="PLipase_C/P1_nuclease_dom_sf"/>
</dbReference>
<feature type="compositionally biased region" description="Basic and acidic residues" evidence="8">
    <location>
        <begin position="605"/>
        <end position="620"/>
    </location>
</feature>
<dbReference type="InParanoid" id="A0A3N4L4U2"/>
<evidence type="ECO:0000313" key="10">
    <source>
        <dbReference type="EMBL" id="RPB16499.1"/>
    </source>
</evidence>
<reference evidence="10 11" key="1">
    <citation type="journal article" date="2018" name="Nat. Ecol. Evol.">
        <title>Pezizomycetes genomes reveal the molecular basis of ectomycorrhizal truffle lifestyle.</title>
        <authorList>
            <person name="Murat C."/>
            <person name="Payen T."/>
            <person name="Noel B."/>
            <person name="Kuo A."/>
            <person name="Morin E."/>
            <person name="Chen J."/>
            <person name="Kohler A."/>
            <person name="Krizsan K."/>
            <person name="Balestrini R."/>
            <person name="Da Silva C."/>
            <person name="Montanini B."/>
            <person name="Hainaut M."/>
            <person name="Levati E."/>
            <person name="Barry K.W."/>
            <person name="Belfiori B."/>
            <person name="Cichocki N."/>
            <person name="Clum A."/>
            <person name="Dockter R.B."/>
            <person name="Fauchery L."/>
            <person name="Guy J."/>
            <person name="Iotti M."/>
            <person name="Le Tacon F."/>
            <person name="Lindquist E.A."/>
            <person name="Lipzen A."/>
            <person name="Malagnac F."/>
            <person name="Mello A."/>
            <person name="Molinier V."/>
            <person name="Miyauchi S."/>
            <person name="Poulain J."/>
            <person name="Riccioni C."/>
            <person name="Rubini A."/>
            <person name="Sitrit Y."/>
            <person name="Splivallo R."/>
            <person name="Traeger S."/>
            <person name="Wang M."/>
            <person name="Zifcakova L."/>
            <person name="Wipf D."/>
            <person name="Zambonelli A."/>
            <person name="Paolocci F."/>
            <person name="Nowrousian M."/>
            <person name="Ottonello S."/>
            <person name="Baldrian P."/>
            <person name="Spatafora J.W."/>
            <person name="Henrissat B."/>
            <person name="Nagy L.G."/>
            <person name="Aury J.M."/>
            <person name="Wincker P."/>
            <person name="Grigoriev I.V."/>
            <person name="Bonfante P."/>
            <person name="Martin F.M."/>
        </authorList>
    </citation>
    <scope>NUCLEOTIDE SEQUENCE [LARGE SCALE GENOMIC DNA]</scope>
    <source>
        <strain evidence="10 11">CCBAS932</strain>
    </source>
</reference>
<dbReference type="CDD" id="cd11010">
    <property type="entry name" value="S1-P1_nuclease"/>
    <property type="match status" value="1"/>
</dbReference>